<evidence type="ECO:0000259" key="6">
    <source>
        <dbReference type="Pfam" id="PF04542"/>
    </source>
</evidence>
<dbReference type="InterPro" id="IPR036388">
    <property type="entry name" value="WH-like_DNA-bd_sf"/>
</dbReference>
<evidence type="ECO:0000256" key="5">
    <source>
        <dbReference type="ARBA" id="ARBA00023163"/>
    </source>
</evidence>
<protein>
    <submittedName>
        <fullName evidence="8">RNA polymerase sigma factor</fullName>
    </submittedName>
</protein>
<dbReference type="InterPro" id="IPR007627">
    <property type="entry name" value="RNA_pol_sigma70_r2"/>
</dbReference>
<dbReference type="InterPro" id="IPR013325">
    <property type="entry name" value="RNA_pol_sigma_r2"/>
</dbReference>
<keyword evidence="4" id="KW-0238">DNA-binding</keyword>
<dbReference type="SUPFAM" id="SSF88659">
    <property type="entry name" value="Sigma3 and sigma4 domains of RNA polymerase sigma factors"/>
    <property type="match status" value="1"/>
</dbReference>
<accession>A0ABW5NP15</accession>
<dbReference type="SUPFAM" id="SSF88946">
    <property type="entry name" value="Sigma2 domain of RNA polymerase sigma factors"/>
    <property type="match status" value="1"/>
</dbReference>
<evidence type="ECO:0000256" key="1">
    <source>
        <dbReference type="ARBA" id="ARBA00010641"/>
    </source>
</evidence>
<keyword evidence="5" id="KW-0804">Transcription</keyword>
<dbReference type="Pfam" id="PF08281">
    <property type="entry name" value="Sigma70_r4_2"/>
    <property type="match status" value="1"/>
</dbReference>
<proteinExistence type="inferred from homology"/>
<dbReference type="CDD" id="cd06171">
    <property type="entry name" value="Sigma70_r4"/>
    <property type="match status" value="1"/>
</dbReference>
<comment type="caution">
    <text evidence="8">The sequence shown here is derived from an EMBL/GenBank/DDBJ whole genome shotgun (WGS) entry which is preliminary data.</text>
</comment>
<dbReference type="Proteomes" id="UP001597393">
    <property type="component" value="Unassembled WGS sequence"/>
</dbReference>
<dbReference type="PANTHER" id="PTHR43133">
    <property type="entry name" value="RNA POLYMERASE ECF-TYPE SIGMA FACTO"/>
    <property type="match status" value="1"/>
</dbReference>
<evidence type="ECO:0000256" key="2">
    <source>
        <dbReference type="ARBA" id="ARBA00023015"/>
    </source>
</evidence>
<keyword evidence="3" id="KW-0731">Sigma factor</keyword>
<dbReference type="Gene3D" id="1.10.1740.10">
    <property type="match status" value="1"/>
</dbReference>
<feature type="domain" description="RNA polymerase sigma factor 70 region 4 type 2" evidence="7">
    <location>
        <begin position="147"/>
        <end position="198"/>
    </location>
</feature>
<name>A0ABW5NP15_9SPHI</name>
<evidence type="ECO:0000313" key="9">
    <source>
        <dbReference type="Proteomes" id="UP001597393"/>
    </source>
</evidence>
<keyword evidence="2" id="KW-0805">Transcription regulation</keyword>
<evidence type="ECO:0000256" key="3">
    <source>
        <dbReference type="ARBA" id="ARBA00023082"/>
    </source>
</evidence>
<dbReference type="NCBIfam" id="TIGR02937">
    <property type="entry name" value="sigma70-ECF"/>
    <property type="match status" value="1"/>
</dbReference>
<gene>
    <name evidence="8" type="ORF">ACFSQ3_15645</name>
</gene>
<dbReference type="InterPro" id="IPR013249">
    <property type="entry name" value="RNA_pol_sigma70_r4_t2"/>
</dbReference>
<sequence>MPNIKKIDQDIPYDKKKQITYIRNRPVKASWSDKELIALCIAGKDSGYSRLYERYATSIYNSIYRLVNHVAEAEDLLQEVFVNVFSDVKRLTELDSFEAWTKRIAINKSISHLRKRKMYFSDIDELKGDELADQIDEEAAWQESRIEDIERAIEQLPEMTKTVVNLYLFEDMSQEEIGKTLGLSHTAVRSQYHRAKSRIAQMIKEKACYGR</sequence>
<keyword evidence="9" id="KW-1185">Reference proteome</keyword>
<dbReference type="InterPro" id="IPR013324">
    <property type="entry name" value="RNA_pol_sigma_r3/r4-like"/>
</dbReference>
<evidence type="ECO:0000313" key="8">
    <source>
        <dbReference type="EMBL" id="MFD2600388.1"/>
    </source>
</evidence>
<organism evidence="8 9">
    <name type="scientific">Sphingobacterium corticis</name>
    <dbReference type="NCBI Taxonomy" id="1812823"/>
    <lineage>
        <taxon>Bacteria</taxon>
        <taxon>Pseudomonadati</taxon>
        <taxon>Bacteroidota</taxon>
        <taxon>Sphingobacteriia</taxon>
        <taxon>Sphingobacteriales</taxon>
        <taxon>Sphingobacteriaceae</taxon>
        <taxon>Sphingobacterium</taxon>
    </lineage>
</organism>
<dbReference type="Gene3D" id="1.10.10.10">
    <property type="entry name" value="Winged helix-like DNA-binding domain superfamily/Winged helix DNA-binding domain"/>
    <property type="match status" value="1"/>
</dbReference>
<evidence type="ECO:0000259" key="7">
    <source>
        <dbReference type="Pfam" id="PF08281"/>
    </source>
</evidence>
<comment type="similarity">
    <text evidence="1">Belongs to the sigma-70 factor family. ECF subfamily.</text>
</comment>
<dbReference type="PANTHER" id="PTHR43133:SF8">
    <property type="entry name" value="RNA POLYMERASE SIGMA FACTOR HI_1459-RELATED"/>
    <property type="match status" value="1"/>
</dbReference>
<dbReference type="InterPro" id="IPR014284">
    <property type="entry name" value="RNA_pol_sigma-70_dom"/>
</dbReference>
<evidence type="ECO:0000256" key="4">
    <source>
        <dbReference type="ARBA" id="ARBA00023125"/>
    </source>
</evidence>
<dbReference type="RefSeq" id="WP_380870527.1">
    <property type="nucleotide sequence ID" value="NZ_JBHUMA010000009.1"/>
</dbReference>
<reference evidence="9" key="1">
    <citation type="journal article" date="2019" name="Int. J. Syst. Evol. Microbiol.">
        <title>The Global Catalogue of Microorganisms (GCM) 10K type strain sequencing project: providing services to taxonomists for standard genome sequencing and annotation.</title>
        <authorList>
            <consortium name="The Broad Institute Genomics Platform"/>
            <consortium name="The Broad Institute Genome Sequencing Center for Infectious Disease"/>
            <person name="Wu L."/>
            <person name="Ma J."/>
        </authorList>
    </citation>
    <scope>NUCLEOTIDE SEQUENCE [LARGE SCALE GENOMIC DNA]</scope>
    <source>
        <strain evidence="9">KCTC 42248</strain>
    </source>
</reference>
<dbReference type="Pfam" id="PF04542">
    <property type="entry name" value="Sigma70_r2"/>
    <property type="match status" value="1"/>
</dbReference>
<dbReference type="EMBL" id="JBHUMA010000009">
    <property type="protein sequence ID" value="MFD2600388.1"/>
    <property type="molecule type" value="Genomic_DNA"/>
</dbReference>
<feature type="domain" description="RNA polymerase sigma-70 region 2" evidence="6">
    <location>
        <begin position="51"/>
        <end position="117"/>
    </location>
</feature>
<dbReference type="InterPro" id="IPR039425">
    <property type="entry name" value="RNA_pol_sigma-70-like"/>
</dbReference>